<dbReference type="GO" id="GO:0002376">
    <property type="term" value="P:immune system process"/>
    <property type="evidence" value="ECO:0007669"/>
    <property type="project" value="UniProtKB-KW"/>
</dbReference>
<dbReference type="PANTHER" id="PTHR19433:SF111">
    <property type="entry name" value="T CELL RECEPTOR ALPHA VARIABLE 4"/>
    <property type="match status" value="1"/>
</dbReference>
<keyword evidence="10" id="KW-1185">Reference proteome</keyword>
<evidence type="ECO:0000256" key="7">
    <source>
        <dbReference type="ARBA" id="ARBA00023180"/>
    </source>
</evidence>
<evidence type="ECO:0000256" key="2">
    <source>
        <dbReference type="ARBA" id="ARBA00022475"/>
    </source>
</evidence>
<dbReference type="Gene3D" id="2.60.40.10">
    <property type="entry name" value="Immunoglobulins"/>
    <property type="match status" value="7"/>
</dbReference>
<dbReference type="InterPro" id="IPR036179">
    <property type="entry name" value="Ig-like_dom_sf"/>
</dbReference>
<dbReference type="SMART" id="SM00408">
    <property type="entry name" value="IGc2"/>
    <property type="match status" value="7"/>
</dbReference>
<keyword evidence="3" id="KW-0732">Signal</keyword>
<dbReference type="EMBL" id="JAOPHQ010002569">
    <property type="protein sequence ID" value="KAK0146524.1"/>
    <property type="molecule type" value="Genomic_DNA"/>
</dbReference>
<keyword evidence="4" id="KW-0391">Immunity</keyword>
<feature type="domain" description="Ig-like" evidence="8">
    <location>
        <begin position="1373"/>
        <end position="1477"/>
    </location>
</feature>
<feature type="domain" description="Ig-like" evidence="8">
    <location>
        <begin position="1223"/>
        <end position="1318"/>
    </location>
</feature>
<dbReference type="GO" id="GO:0009617">
    <property type="term" value="P:response to bacterium"/>
    <property type="evidence" value="ECO:0007669"/>
    <property type="project" value="TreeGrafter"/>
</dbReference>
<evidence type="ECO:0000313" key="10">
    <source>
        <dbReference type="Proteomes" id="UP001174136"/>
    </source>
</evidence>
<dbReference type="InterPro" id="IPR052051">
    <property type="entry name" value="TCR_complex_component"/>
</dbReference>
<dbReference type="GO" id="GO:0005886">
    <property type="term" value="C:plasma membrane"/>
    <property type="evidence" value="ECO:0007669"/>
    <property type="project" value="UniProtKB-SubCell"/>
</dbReference>
<dbReference type="PROSITE" id="PS50835">
    <property type="entry name" value="IG_LIKE"/>
    <property type="match status" value="7"/>
</dbReference>
<evidence type="ECO:0000259" key="8">
    <source>
        <dbReference type="PROSITE" id="PS50835"/>
    </source>
</evidence>
<comment type="subcellular location">
    <subcellularLocation>
        <location evidence="1">Cell membrane</location>
    </subcellularLocation>
</comment>
<evidence type="ECO:0000313" key="9">
    <source>
        <dbReference type="EMBL" id="KAK0146524.1"/>
    </source>
</evidence>
<accession>A0AA47MUI4</accession>
<feature type="domain" description="Ig-like" evidence="8">
    <location>
        <begin position="1023"/>
        <end position="1136"/>
    </location>
</feature>
<keyword evidence="5" id="KW-0472">Membrane</keyword>
<evidence type="ECO:0000256" key="4">
    <source>
        <dbReference type="ARBA" id="ARBA00022859"/>
    </source>
</evidence>
<organism evidence="9 10">
    <name type="scientific">Merluccius polli</name>
    <name type="common">Benguela hake</name>
    <name type="synonym">Merluccius cadenati</name>
    <dbReference type="NCBI Taxonomy" id="89951"/>
    <lineage>
        <taxon>Eukaryota</taxon>
        <taxon>Metazoa</taxon>
        <taxon>Chordata</taxon>
        <taxon>Craniata</taxon>
        <taxon>Vertebrata</taxon>
        <taxon>Euteleostomi</taxon>
        <taxon>Actinopterygii</taxon>
        <taxon>Neopterygii</taxon>
        <taxon>Teleostei</taxon>
        <taxon>Neoteleostei</taxon>
        <taxon>Acanthomorphata</taxon>
        <taxon>Zeiogadaria</taxon>
        <taxon>Gadariae</taxon>
        <taxon>Gadiformes</taxon>
        <taxon>Gadoidei</taxon>
        <taxon>Merlucciidae</taxon>
        <taxon>Merluccius</taxon>
    </lineage>
</organism>
<feature type="domain" description="Ig-like" evidence="8">
    <location>
        <begin position="811"/>
        <end position="906"/>
    </location>
</feature>
<dbReference type="Pfam" id="PF07686">
    <property type="entry name" value="V-set"/>
    <property type="match status" value="7"/>
</dbReference>
<gene>
    <name evidence="9" type="ORF">N1851_014158</name>
</gene>
<feature type="domain" description="Ig-like" evidence="8">
    <location>
        <begin position="540"/>
        <end position="642"/>
    </location>
</feature>
<dbReference type="Proteomes" id="UP001174136">
    <property type="component" value="Unassembled WGS sequence"/>
</dbReference>
<reference evidence="9" key="1">
    <citation type="journal article" date="2023" name="Front. Mar. Sci.">
        <title>A new Merluccius polli reference genome to investigate the effects of global change in West African waters.</title>
        <authorList>
            <person name="Mateo J.L."/>
            <person name="Blanco-Fernandez C."/>
            <person name="Garcia-Vazquez E."/>
            <person name="Machado-Schiaffino G."/>
        </authorList>
    </citation>
    <scope>NUCLEOTIDE SEQUENCE</scope>
    <source>
        <strain evidence="9">C29</strain>
        <tissue evidence="9">Fin</tissue>
    </source>
</reference>
<comment type="caution">
    <text evidence="9">The sequence shown here is derived from an EMBL/GenBank/DDBJ whole genome shotgun (WGS) entry which is preliminary data.</text>
</comment>
<evidence type="ECO:0000256" key="1">
    <source>
        <dbReference type="ARBA" id="ARBA00004236"/>
    </source>
</evidence>
<evidence type="ECO:0000256" key="6">
    <source>
        <dbReference type="ARBA" id="ARBA00023157"/>
    </source>
</evidence>
<feature type="domain" description="Ig-like" evidence="8">
    <location>
        <begin position="20"/>
        <end position="153"/>
    </location>
</feature>
<dbReference type="InterPro" id="IPR003599">
    <property type="entry name" value="Ig_sub"/>
</dbReference>
<dbReference type="InterPro" id="IPR013106">
    <property type="entry name" value="Ig_V-set"/>
</dbReference>
<keyword evidence="6" id="KW-1015">Disulfide bond</keyword>
<dbReference type="PANTHER" id="PTHR19433">
    <property type="entry name" value="T-CELL RECEPTOR ALPHA CHAIN V REGION-RELATED"/>
    <property type="match status" value="1"/>
</dbReference>
<dbReference type="InterPro" id="IPR007110">
    <property type="entry name" value="Ig-like_dom"/>
</dbReference>
<feature type="domain" description="Ig-like" evidence="8">
    <location>
        <begin position="256"/>
        <end position="369"/>
    </location>
</feature>
<dbReference type="SUPFAM" id="SSF48726">
    <property type="entry name" value="Immunoglobulin"/>
    <property type="match status" value="7"/>
</dbReference>
<dbReference type="InterPro" id="IPR013783">
    <property type="entry name" value="Ig-like_fold"/>
</dbReference>
<sequence>MSFFIFLPSFKCAESNVFTPQRTIIMSWMYIFLLAIWGAVVSCQDILSNTEVELTVRPGENVTLYCDCKHSRGKNVVWYRNCSHDNQPTFTLKWNSRGHYNEENGDHSSHLHLVWNNSSNSTDLLIKNITDSHLGLYYCGTEELVVVDEDKVSAKYIHTYGNVTTRISFDNASSGDSGAPDCGQCWMLLVILCPSSALLLSLLSSSVVYVYCRKTDEDPQVAQRTPASRDITSIGNQDEDGLCYATLDIPRRSQRPKMKRDILSNTEVELTVRPGENVTLYCDCKLSTGQITVWYRNCSHDNQPTFTLKWWSVDRVNEENGDNSSHLHLVWNDSSNSLNLLIKNITDSHLGVYYCGTEEVAVVDEDKVSEKYIHTYGNVTTRISFDNASSGDSAPDCGQCWMLLVILCPSSALLLSLLSSSVVYLYCRKTVIFCILRIPLLHIVFCISRNCLPVLVLWRNNDCMHFFQMTTPKLLREHPADEDGLCYTTLDIPRRSQRPKMKRVQTSEFSTYSAINTKRTIKCLNSSIDHHHELDVYLSPRAVVSCQDILSNTEVELTVSPGENVTLYCDCKLSTGEITVWYRNCSHDNQPTFTLKWNPEDHDNEDNGDHSSHLHLVWNDSSNSMNLLIKNITDSHLGLYYCGTEEVAVIDEDIVLLKYIHTYGNVTTRISFGKKWNIQLFNKLNKKTMINNSPDSGAPDCGQCWMLLVILCPSSALLLSLLSSSVVYLYCRKTDDDPQVAQRTPGSRDITSIGNQDEDGLCYATLDIPQCLKRPKMKTVQTSEFSTYSAINTKRIIKCLNSSIDHHHELDDILSNTEVELTVRPGENVTLYCDCKPSSGEITVWYRNCSHDNQPTFTLKWKLRKPGYKENGDHFSHLNLVWNDSSNSLNLLIKNITDSHLGLYYCGTEKLDVTDDGDNIIPKQIYKYGNVTTRISFDNASSGDSAPDCGQCWMLLVILCPSSALLLSLLSSSVVYLYCRNTDDDPHVAQRTPGSRDITSIGNQDEDGLCYATLDIPRRSQRPKMKRDILSNTEVELTVRPGENVTLYCDCKLSPSELTVWYRNCSHDNQPTFTLKWNSVDRDNEEYGDHSSHLHLVWNDSSNSLNLLIKNITDSHLGLYYCGTEERTVVDDDKVSGKYIHTYGNVLSDAHINIKIKQPASFSNSLGDNASSAGIGDSGAPDCGQCWMLLVILCPSSALLLSLLSSSIVYLYCRKTGAVVSCQDILSNTEVELTVRPGENVTLYCDCKPSSGEITVWYRNCSHDNQPTFTLKWKLRKPGYKENGDHFSHLNLVWNDSSNSLNLLIKNITDSHLGLYYCGTEKLDVTDDGDNIIPKQIYKYGNVTTRISFDNASSGDSAPDCGQCWMLLVILCPSSALLLSLLSSSDILSNTEVELTVRPGENVTLYCDCKLSTGQHVVWYRNCSHDNQPTFTLKWKLGSHVNEGHSSNLHLVWNDSSNSLDLLIKNITDSHLGLYYCGTEELAVVAGDKLLVYIHTYGNVTTRISFDNASSGDSGAPDCGQCWTLLVILCPSSALLSLFLYFLCSLMVRAGQDPGISQETRPSTLHYKEENHSHFFYAALETQQHTGLCSYSTLSTSGV</sequence>
<protein>
    <recommendedName>
        <fullName evidence="8">Ig-like domain-containing protein</fullName>
    </recommendedName>
</protein>
<evidence type="ECO:0000256" key="3">
    <source>
        <dbReference type="ARBA" id="ARBA00022729"/>
    </source>
</evidence>
<dbReference type="SMART" id="SM00409">
    <property type="entry name" value="IG"/>
    <property type="match status" value="7"/>
</dbReference>
<keyword evidence="2" id="KW-1003">Cell membrane</keyword>
<name>A0AA47MUI4_MERPO</name>
<dbReference type="InterPro" id="IPR003598">
    <property type="entry name" value="Ig_sub2"/>
</dbReference>
<proteinExistence type="predicted"/>
<evidence type="ECO:0000256" key="5">
    <source>
        <dbReference type="ARBA" id="ARBA00023136"/>
    </source>
</evidence>
<keyword evidence="7" id="KW-0325">Glycoprotein</keyword>